<dbReference type="OrthoDB" id="5347938at2"/>
<dbReference type="InterPro" id="IPR012550">
    <property type="entry name" value="DUF1706"/>
</dbReference>
<reference evidence="1 2" key="1">
    <citation type="submission" date="2016-12" db="EMBL/GenBank/DDBJ databases">
        <title>Comparative genomics of Bartonella apis.</title>
        <authorList>
            <person name="Engel P."/>
        </authorList>
    </citation>
    <scope>NUCLEOTIDE SEQUENCE [LARGE SCALE GENOMIC DNA]</scope>
    <source>
        <strain evidence="1 2">PEB0149</strain>
    </source>
</reference>
<name>A0A1R0FAH1_9HYPH</name>
<proteinExistence type="predicted"/>
<accession>A0A1R0FAH1</accession>
<dbReference type="PIRSF" id="PIRSF031551">
    <property type="entry name" value="DUF1706"/>
    <property type="match status" value="1"/>
</dbReference>
<dbReference type="InterPro" id="IPR034660">
    <property type="entry name" value="DinB/YfiT-like"/>
</dbReference>
<dbReference type="RefSeq" id="WP_075869866.1">
    <property type="nucleotide sequence ID" value="NZ_CALYQA010000009.1"/>
</dbReference>
<dbReference type="PANTHER" id="PTHR40658">
    <property type="match status" value="1"/>
</dbReference>
<dbReference type="AlphaFoldDB" id="A0A1R0FAH1"/>
<dbReference type="Gene3D" id="1.20.120.450">
    <property type="entry name" value="dinb family like domain"/>
    <property type="match status" value="1"/>
</dbReference>
<evidence type="ECO:0000313" key="1">
    <source>
        <dbReference type="EMBL" id="OLY43977.1"/>
    </source>
</evidence>
<dbReference type="EMBL" id="LXYT01000001">
    <property type="protein sequence ID" value="OLY43977.1"/>
    <property type="molecule type" value="Genomic_DNA"/>
</dbReference>
<organism evidence="1 2">
    <name type="scientific">Bartonella apis</name>
    <dbReference type="NCBI Taxonomy" id="1686310"/>
    <lineage>
        <taxon>Bacteria</taxon>
        <taxon>Pseudomonadati</taxon>
        <taxon>Pseudomonadota</taxon>
        <taxon>Alphaproteobacteria</taxon>
        <taxon>Hyphomicrobiales</taxon>
        <taxon>Bartonellaceae</taxon>
        <taxon>Bartonella</taxon>
    </lineage>
</organism>
<evidence type="ECO:0008006" key="3">
    <source>
        <dbReference type="Google" id="ProtNLM"/>
    </source>
</evidence>
<dbReference type="Proteomes" id="UP000187344">
    <property type="component" value="Unassembled WGS sequence"/>
</dbReference>
<evidence type="ECO:0000313" key="2">
    <source>
        <dbReference type="Proteomes" id="UP000187344"/>
    </source>
</evidence>
<keyword evidence="2" id="KW-1185">Reference proteome</keyword>
<dbReference type="PANTHER" id="PTHR40658:SF3">
    <property type="entry name" value="CLBS_DFSB FAMILY FOUR-HELIX BUNDLE PROTEIN"/>
    <property type="match status" value="1"/>
</dbReference>
<dbReference type="Pfam" id="PF08020">
    <property type="entry name" value="DUF1706"/>
    <property type="match status" value="1"/>
</dbReference>
<comment type="caution">
    <text evidence="1">The sequence shown here is derived from an EMBL/GenBank/DDBJ whole genome shotgun (WGS) entry which is preliminary data.</text>
</comment>
<sequence length="170" mass="19695">MSIPQNKDELLNAIETTFSKLAEDLRKVPADVSGLPLMEGHSKGELMSVSNLVAYLLGWNRLVLKWLERDEKGEPVDFPETGFKWNELGELAQKFYSDYQNVPFVDLVDRLRAAKDQIIVEISKRNNQKLYEKEWCGKWTMGRMIQLNTSSPYSNARNRLRKCLKNLDVE</sequence>
<protein>
    <recommendedName>
        <fullName evidence="3">ClbS/DfsB family four-helix bundle protein</fullName>
    </recommendedName>
</protein>
<gene>
    <name evidence="1" type="ORF">PEB0149_014190</name>
</gene>